<evidence type="ECO:0000256" key="3">
    <source>
        <dbReference type="SAM" id="Coils"/>
    </source>
</evidence>
<dbReference type="Gene3D" id="2.20.200.10">
    <property type="entry name" value="Outer membrane efflux proteins (OEP)"/>
    <property type="match status" value="1"/>
</dbReference>
<name>A0A850QFR8_9BURK</name>
<feature type="signal peptide" evidence="2">
    <location>
        <begin position="1"/>
        <end position="23"/>
    </location>
</feature>
<dbReference type="Gene3D" id="1.20.1600.10">
    <property type="entry name" value="Outer membrane efflux proteins (OEP)"/>
    <property type="match status" value="1"/>
</dbReference>
<comment type="caution">
    <text evidence="4">The sequence shown here is derived from an EMBL/GenBank/DDBJ whole genome shotgun (WGS) entry which is preliminary data.</text>
</comment>
<protein>
    <submittedName>
        <fullName evidence="4">Efflux transporter outer membrane subunit</fullName>
    </submittedName>
</protein>
<dbReference type="Proteomes" id="UP000588051">
    <property type="component" value="Unassembled WGS sequence"/>
</dbReference>
<dbReference type="RefSeq" id="WP_176803910.1">
    <property type="nucleotide sequence ID" value="NZ_JABXYJ010000005.1"/>
</dbReference>
<evidence type="ECO:0000313" key="4">
    <source>
        <dbReference type="EMBL" id="NVO78401.1"/>
    </source>
</evidence>
<reference evidence="4 5" key="1">
    <citation type="submission" date="2020-06" db="EMBL/GenBank/DDBJ databases">
        <authorList>
            <person name="Qiu C."/>
            <person name="Liu Z."/>
        </authorList>
    </citation>
    <scope>NUCLEOTIDE SEQUENCE [LARGE SCALE GENOMIC DNA]</scope>
    <source>
        <strain evidence="4 5">EM 1</strain>
    </source>
</reference>
<dbReference type="EMBL" id="JABXYJ010000005">
    <property type="protein sequence ID" value="NVO78401.1"/>
    <property type="molecule type" value="Genomic_DNA"/>
</dbReference>
<keyword evidence="2" id="KW-0732">Signal</keyword>
<keyword evidence="5" id="KW-1185">Reference proteome</keyword>
<keyword evidence="2" id="KW-0564">Palmitate</keyword>
<evidence type="ECO:0000313" key="5">
    <source>
        <dbReference type="Proteomes" id="UP000588051"/>
    </source>
</evidence>
<dbReference type="InterPro" id="IPR010131">
    <property type="entry name" value="MdtP/NodT-like"/>
</dbReference>
<feature type="chain" id="PRO_5033095514" evidence="2">
    <location>
        <begin position="24"/>
        <end position="493"/>
    </location>
</feature>
<comment type="subcellular location">
    <subcellularLocation>
        <location evidence="2">Cell membrane</location>
        <topology evidence="2">Lipid-anchor</topology>
    </subcellularLocation>
</comment>
<dbReference type="PANTHER" id="PTHR30203">
    <property type="entry name" value="OUTER MEMBRANE CATION EFFLUX PROTEIN"/>
    <property type="match status" value="1"/>
</dbReference>
<keyword evidence="3" id="KW-0175">Coiled coil</keyword>
<dbReference type="SUPFAM" id="SSF56954">
    <property type="entry name" value="Outer membrane efflux proteins (OEP)"/>
    <property type="match status" value="1"/>
</dbReference>
<keyword evidence="2" id="KW-0449">Lipoprotein</keyword>
<dbReference type="NCBIfam" id="TIGR01845">
    <property type="entry name" value="outer_NodT"/>
    <property type="match status" value="1"/>
</dbReference>
<keyword evidence="2" id="KW-0472">Membrane</keyword>
<dbReference type="PANTHER" id="PTHR30203:SF25">
    <property type="entry name" value="OUTER MEMBRANE PROTEIN-RELATED"/>
    <property type="match status" value="1"/>
</dbReference>
<dbReference type="AlphaFoldDB" id="A0A850QFR8"/>
<dbReference type="GO" id="GO:0015562">
    <property type="term" value="F:efflux transmembrane transporter activity"/>
    <property type="evidence" value="ECO:0007669"/>
    <property type="project" value="InterPro"/>
</dbReference>
<feature type="coiled-coil region" evidence="3">
    <location>
        <begin position="60"/>
        <end position="87"/>
    </location>
</feature>
<comment type="similarity">
    <text evidence="1 2">Belongs to the outer membrane factor (OMF) (TC 1.B.17) family.</text>
</comment>
<keyword evidence="2" id="KW-0812">Transmembrane</keyword>
<evidence type="ECO:0000256" key="1">
    <source>
        <dbReference type="ARBA" id="ARBA00007613"/>
    </source>
</evidence>
<dbReference type="PROSITE" id="PS51257">
    <property type="entry name" value="PROKAR_LIPOPROTEIN"/>
    <property type="match status" value="1"/>
</dbReference>
<gene>
    <name evidence="4" type="ORF">HV832_11225</name>
</gene>
<evidence type="ECO:0000256" key="2">
    <source>
        <dbReference type="RuleBase" id="RU362097"/>
    </source>
</evidence>
<proteinExistence type="inferred from homology"/>
<dbReference type="GO" id="GO:0005886">
    <property type="term" value="C:plasma membrane"/>
    <property type="evidence" value="ECO:0007669"/>
    <property type="project" value="UniProtKB-SubCell"/>
</dbReference>
<organism evidence="4 5">
    <name type="scientific">Undibacterium oligocarboniphilum</name>
    <dbReference type="NCBI Taxonomy" id="666702"/>
    <lineage>
        <taxon>Bacteria</taxon>
        <taxon>Pseudomonadati</taxon>
        <taxon>Pseudomonadota</taxon>
        <taxon>Betaproteobacteria</taxon>
        <taxon>Burkholderiales</taxon>
        <taxon>Oxalobacteraceae</taxon>
        <taxon>Undibacterium</taxon>
    </lineage>
</organism>
<sequence>MKPKLPACAAICLILSACSTPLAYQPPVIPMPERWQAMPQHTSALPENSPWWQAFADPELSLLMDEAERLNMDIERARILLRKSRAEYQGISAIRNPVVQGNALSKREHESANVDSSAFSQPGETGSLFQAGFDASWEADFFGARRQFSEAASAELGATQAGLSAMRITILAEVARNYIELRKTEALTALAQEDTETAQDMLKLVRSRSASGFANGTDLISAEAGLISAQMASAPLSATRNAALNRLSVLLGRYPGELQIKILNRLPATPHALPSALPSELLRQRPDILVAERHLAAASARLGAAQADWYPRFSLIGQIGLASSAFGTLAEGASRIWRIAPSLSWPILRSGKITATIQVRDAEQQQALIAYRQTILQAVEDVENSLTIYTQEQNLQVQHLTNVALAKNRLGLAESHYAAGLSDYRAVLTAKHGWTAARQEQIRSAAALAVNWIAINKAFAGDFYHAEAKAHDSYAGACLQKHSSDNSSCTTLH</sequence>
<accession>A0A850QFR8</accession>
<keyword evidence="2" id="KW-1134">Transmembrane beta strand</keyword>
<dbReference type="Pfam" id="PF02321">
    <property type="entry name" value="OEP"/>
    <property type="match status" value="2"/>
</dbReference>
<dbReference type="InterPro" id="IPR003423">
    <property type="entry name" value="OMP_efflux"/>
</dbReference>